<feature type="transmembrane region" description="Helical" evidence="8">
    <location>
        <begin position="320"/>
        <end position="338"/>
    </location>
</feature>
<dbReference type="GO" id="GO:0005886">
    <property type="term" value="C:plasma membrane"/>
    <property type="evidence" value="ECO:0007669"/>
    <property type="project" value="UniProtKB-SubCell"/>
</dbReference>
<feature type="transmembrane region" description="Helical" evidence="8">
    <location>
        <begin position="96"/>
        <end position="114"/>
    </location>
</feature>
<keyword evidence="11" id="KW-1185">Reference proteome</keyword>
<keyword evidence="6 8" id="KW-1133">Transmembrane helix</keyword>
<feature type="transmembrane region" description="Helical" evidence="8">
    <location>
        <begin position="172"/>
        <end position="201"/>
    </location>
</feature>
<evidence type="ECO:0000313" key="11">
    <source>
        <dbReference type="Proteomes" id="UP000008718"/>
    </source>
</evidence>
<comment type="subcellular location">
    <subcellularLocation>
        <location evidence="1">Cell membrane</location>
        <topology evidence="1">Multi-pass membrane protein</topology>
    </subcellularLocation>
</comment>
<feature type="transmembrane region" description="Helical" evidence="8">
    <location>
        <begin position="16"/>
        <end position="34"/>
    </location>
</feature>
<dbReference type="AlphaFoldDB" id="E4T1K1"/>
<dbReference type="CAZy" id="GT83">
    <property type="family name" value="Glycosyltransferase Family 83"/>
</dbReference>
<keyword evidence="5 8" id="KW-0812">Transmembrane</keyword>
<dbReference type="KEGG" id="ppn:Palpr_0435"/>
<feature type="transmembrane region" description="Helical" evidence="8">
    <location>
        <begin position="427"/>
        <end position="447"/>
    </location>
</feature>
<reference key="1">
    <citation type="submission" date="2010-11" db="EMBL/GenBank/DDBJ databases">
        <title>The complete genome of Paludibacter propionicigenes DSM 17365.</title>
        <authorList>
            <consortium name="US DOE Joint Genome Institute (JGI-PGF)"/>
            <person name="Lucas S."/>
            <person name="Copeland A."/>
            <person name="Lapidus A."/>
            <person name="Bruce D."/>
            <person name="Goodwin L."/>
            <person name="Pitluck S."/>
            <person name="Kyrpides N."/>
            <person name="Mavromatis K."/>
            <person name="Ivanova N."/>
            <person name="Munk A.C."/>
            <person name="Brettin T."/>
            <person name="Detter J.C."/>
            <person name="Han C."/>
            <person name="Tapia R."/>
            <person name="Land M."/>
            <person name="Hauser L."/>
            <person name="Markowitz V."/>
            <person name="Cheng J.-F."/>
            <person name="Hugenholtz P."/>
            <person name="Woyke T."/>
            <person name="Wu D."/>
            <person name="Gronow S."/>
            <person name="Wellnitz S."/>
            <person name="Brambilla E."/>
            <person name="Klenk H.-P."/>
            <person name="Eisen J.A."/>
        </authorList>
    </citation>
    <scope>NUCLEOTIDE SEQUENCE</scope>
    <source>
        <strain>WB4</strain>
    </source>
</reference>
<evidence type="ECO:0000256" key="6">
    <source>
        <dbReference type="ARBA" id="ARBA00022989"/>
    </source>
</evidence>
<feature type="transmembrane region" description="Helical" evidence="8">
    <location>
        <begin position="454"/>
        <end position="478"/>
    </location>
</feature>
<dbReference type="EMBL" id="CP002345">
    <property type="protein sequence ID" value="ADQ78595.1"/>
    <property type="molecule type" value="Genomic_DNA"/>
</dbReference>
<feature type="transmembrane region" description="Helical" evidence="8">
    <location>
        <begin position="213"/>
        <end position="233"/>
    </location>
</feature>
<organism evidence="10 11">
    <name type="scientific">Paludibacter propionicigenes (strain DSM 17365 / JCM 13257 / WB4)</name>
    <dbReference type="NCBI Taxonomy" id="694427"/>
    <lineage>
        <taxon>Bacteria</taxon>
        <taxon>Pseudomonadati</taxon>
        <taxon>Bacteroidota</taxon>
        <taxon>Bacteroidia</taxon>
        <taxon>Bacteroidales</taxon>
        <taxon>Paludibacteraceae</taxon>
        <taxon>Paludibacter</taxon>
    </lineage>
</organism>
<feature type="transmembrane region" description="Helical" evidence="8">
    <location>
        <begin position="274"/>
        <end position="299"/>
    </location>
</feature>
<dbReference type="GO" id="GO:0009103">
    <property type="term" value="P:lipopolysaccharide biosynthetic process"/>
    <property type="evidence" value="ECO:0007669"/>
    <property type="project" value="UniProtKB-ARBA"/>
</dbReference>
<dbReference type="Pfam" id="PF13231">
    <property type="entry name" value="PMT_2"/>
    <property type="match status" value="1"/>
</dbReference>
<dbReference type="PANTHER" id="PTHR33908:SF3">
    <property type="entry name" value="UNDECAPRENYL PHOSPHATE-ALPHA-4-AMINO-4-DEOXY-L-ARABINOSE ARABINOSYL TRANSFERASE"/>
    <property type="match status" value="1"/>
</dbReference>
<feature type="transmembrane region" description="Helical" evidence="8">
    <location>
        <begin position="344"/>
        <end position="366"/>
    </location>
</feature>
<dbReference type="HOGENOM" id="CLU_482055_0_0_10"/>
<feature type="transmembrane region" description="Helical" evidence="8">
    <location>
        <begin position="142"/>
        <end position="160"/>
    </location>
</feature>
<feature type="transmembrane region" description="Helical" evidence="8">
    <location>
        <begin position="378"/>
        <end position="407"/>
    </location>
</feature>
<gene>
    <name evidence="10" type="ordered locus">Palpr_0435</name>
</gene>
<evidence type="ECO:0000256" key="4">
    <source>
        <dbReference type="ARBA" id="ARBA00022679"/>
    </source>
</evidence>
<keyword evidence="7 8" id="KW-0472">Membrane</keyword>
<evidence type="ECO:0000256" key="7">
    <source>
        <dbReference type="ARBA" id="ARBA00023136"/>
    </source>
</evidence>
<keyword evidence="2" id="KW-1003">Cell membrane</keyword>
<dbReference type="InterPro" id="IPR038731">
    <property type="entry name" value="RgtA/B/C-like"/>
</dbReference>
<protein>
    <recommendedName>
        <fullName evidence="9">Glycosyltransferase RgtA/B/C/D-like domain-containing protein</fullName>
    </recommendedName>
</protein>
<dbReference type="InterPro" id="IPR050297">
    <property type="entry name" value="LipidA_mod_glycosyltrf_83"/>
</dbReference>
<accession>E4T1K1</accession>
<dbReference type="eggNOG" id="COG1807">
    <property type="taxonomic scope" value="Bacteria"/>
</dbReference>
<evidence type="ECO:0000256" key="8">
    <source>
        <dbReference type="SAM" id="Phobius"/>
    </source>
</evidence>
<evidence type="ECO:0000256" key="5">
    <source>
        <dbReference type="ARBA" id="ARBA00022692"/>
    </source>
</evidence>
<evidence type="ECO:0000256" key="1">
    <source>
        <dbReference type="ARBA" id="ARBA00004651"/>
    </source>
</evidence>
<dbReference type="GO" id="GO:0010041">
    <property type="term" value="P:response to iron(III) ion"/>
    <property type="evidence" value="ECO:0007669"/>
    <property type="project" value="TreeGrafter"/>
</dbReference>
<sequence>MNKLTDTLKSIYSHQPYLLVLFICICLTLPWITMGEFYTKGEPREATVATCILNTGNWVLPSDYADEVAYKPPFMHWFIAIFSLPAGHVTETTARLPSALSLIGITMMFFYLLYKRTNSYRAFVASIILLTSFEMHRSGIEARVDMTLAFFMIGALISLFKWEEKELKGFPLLIPIFLGGAALVKGPVGILLPCMVFGIYLLILKRYSIWKIIYKNILIALPALAILLIWYILAYRQGGEHFLNLVYAENFGRFLGMDSKKLGISYELGHEGPFWYYIPAIILGFMPWSLLLIFAAFSISIKKSTQKQSIWQRFINLDKLTLFSIISVVMILTFYAIPSSKRSVYIMPAYPGAAYLLTLLYEWIINKKPVLIKLLSRILLVISGILLLIIGCFHFIDLYSVAALLPLDTKTLHDINLFSTAFQHSSIFGFLVWFLLLSVFISAWCVLRKGTARIVLISTLVLFICTQIFLEGLAYPVFKNGYSSRPFAEKIMSKYDLKNNTYVMNNLKEYSNLYGLNFHMGNNYKNFEKEQPKNGYFITGLSYIDKIKALYNNKYVFKELERTSDRFNDYGDVIVLYRFNQTAKEIKR</sequence>
<feature type="domain" description="Glycosyltransferase RgtA/B/C/D-like" evidence="9">
    <location>
        <begin position="71"/>
        <end position="230"/>
    </location>
</feature>
<dbReference type="GO" id="GO:0016763">
    <property type="term" value="F:pentosyltransferase activity"/>
    <property type="evidence" value="ECO:0007669"/>
    <property type="project" value="TreeGrafter"/>
</dbReference>
<dbReference type="PANTHER" id="PTHR33908">
    <property type="entry name" value="MANNOSYLTRANSFERASE YKCB-RELATED"/>
    <property type="match status" value="1"/>
</dbReference>
<evidence type="ECO:0000259" key="9">
    <source>
        <dbReference type="Pfam" id="PF13231"/>
    </source>
</evidence>
<reference evidence="10 11" key="2">
    <citation type="journal article" date="2011" name="Stand. Genomic Sci.">
        <title>Complete genome sequence of Paludibacter propionicigenes type strain (WB4).</title>
        <authorList>
            <person name="Gronow S."/>
            <person name="Munk C."/>
            <person name="Lapidus A."/>
            <person name="Nolan M."/>
            <person name="Lucas S."/>
            <person name="Hammon N."/>
            <person name="Deshpande S."/>
            <person name="Cheng J.F."/>
            <person name="Tapia R."/>
            <person name="Han C."/>
            <person name="Goodwin L."/>
            <person name="Pitluck S."/>
            <person name="Liolios K."/>
            <person name="Ivanova N."/>
            <person name="Mavromatis K."/>
            <person name="Mikhailova N."/>
            <person name="Pati A."/>
            <person name="Chen A."/>
            <person name="Palaniappan K."/>
            <person name="Land M."/>
            <person name="Hauser L."/>
            <person name="Chang Y.J."/>
            <person name="Jeffries C.D."/>
            <person name="Brambilla E."/>
            <person name="Rohde M."/>
            <person name="Goker M."/>
            <person name="Detter J.C."/>
            <person name="Woyke T."/>
            <person name="Bristow J."/>
            <person name="Eisen J.A."/>
            <person name="Markowitz V."/>
            <person name="Hugenholtz P."/>
            <person name="Kyrpides N.C."/>
            <person name="Klenk H.P."/>
        </authorList>
    </citation>
    <scope>NUCLEOTIDE SEQUENCE [LARGE SCALE GENOMIC DNA]</scope>
    <source>
        <strain evidence="11">DSM 17365 / JCM 13257 / WB4</strain>
    </source>
</reference>
<keyword evidence="4" id="KW-0808">Transferase</keyword>
<dbReference type="STRING" id="694427.Palpr_0435"/>
<name>E4T1K1_PALPW</name>
<keyword evidence="3" id="KW-0328">Glycosyltransferase</keyword>
<dbReference type="Proteomes" id="UP000008718">
    <property type="component" value="Chromosome"/>
</dbReference>
<evidence type="ECO:0000256" key="2">
    <source>
        <dbReference type="ARBA" id="ARBA00022475"/>
    </source>
</evidence>
<evidence type="ECO:0000313" key="10">
    <source>
        <dbReference type="EMBL" id="ADQ78595.1"/>
    </source>
</evidence>
<dbReference type="OrthoDB" id="8353433at2"/>
<dbReference type="RefSeq" id="WP_013443964.1">
    <property type="nucleotide sequence ID" value="NC_014734.1"/>
</dbReference>
<evidence type="ECO:0000256" key="3">
    <source>
        <dbReference type="ARBA" id="ARBA00022676"/>
    </source>
</evidence>
<proteinExistence type="predicted"/>